<reference evidence="2" key="1">
    <citation type="submission" date="2025-02" db="EMBL/GenBank/DDBJ databases">
        <authorList>
            <consortium name="NCBI Genome Project"/>
        </authorList>
    </citation>
    <scope>NUCLEOTIDE SEQUENCE</scope>
</reference>
<proteinExistence type="predicted"/>
<dbReference type="AlphaFoldDB" id="A0AAJ8BS22"/>
<organism evidence="2">
    <name type="scientific">Aspergillus niger</name>
    <dbReference type="NCBI Taxonomy" id="5061"/>
    <lineage>
        <taxon>Eukaryota</taxon>
        <taxon>Fungi</taxon>
        <taxon>Dikarya</taxon>
        <taxon>Ascomycota</taxon>
        <taxon>Pezizomycotina</taxon>
        <taxon>Eurotiomycetes</taxon>
        <taxon>Eurotiomycetidae</taxon>
        <taxon>Eurotiales</taxon>
        <taxon>Aspergillaceae</taxon>
        <taxon>Aspergillus</taxon>
        <taxon>Aspergillus subgen. Circumdati</taxon>
    </lineage>
</organism>
<protein>
    <submittedName>
        <fullName evidence="2">Uncharacterized protein</fullName>
    </submittedName>
</protein>
<sequence>MAESCQFPEVDVNPLRESRNEESGPRESVGGGSLARAIQDGRASGQPRKLAGRWRRMRGGGGASKKVAGECKEERLYYNEESAKIRTVVVTAGVTFYTDDILTDTGKIG</sequence>
<evidence type="ECO:0000313" key="2">
    <source>
        <dbReference type="RefSeq" id="XP_059601903.1"/>
    </source>
</evidence>
<dbReference type="VEuPathDB" id="FungiDB:An12g08070"/>
<gene>
    <name evidence="2" type="ORF">An12g08070</name>
</gene>
<accession>A0AAJ8BS22</accession>
<evidence type="ECO:0000256" key="1">
    <source>
        <dbReference type="SAM" id="MobiDB-lite"/>
    </source>
</evidence>
<dbReference type="KEGG" id="ang:An12g08070"/>
<reference evidence="2" key="2">
    <citation type="submission" date="2025-08" db="UniProtKB">
        <authorList>
            <consortium name="RefSeq"/>
        </authorList>
    </citation>
    <scope>IDENTIFICATION</scope>
</reference>
<dbReference type="RefSeq" id="XP_059601903.1">
    <property type="nucleotide sequence ID" value="XM_059743564.1"/>
</dbReference>
<dbReference type="GeneID" id="84592660"/>
<feature type="region of interest" description="Disordered" evidence="1">
    <location>
        <begin position="1"/>
        <end position="50"/>
    </location>
</feature>
<feature type="compositionally biased region" description="Basic and acidic residues" evidence="1">
    <location>
        <begin position="14"/>
        <end position="25"/>
    </location>
</feature>
<name>A0AAJ8BS22_ASPNG</name>